<dbReference type="InterPro" id="IPR013494">
    <property type="entry name" value="CHP02678"/>
</dbReference>
<dbReference type="RefSeq" id="WP_207926026.1">
    <property type="nucleotide sequence ID" value="NZ_SLWS01000002.1"/>
</dbReference>
<organism evidence="1 2">
    <name type="scientific">Actinocrispum wychmicini</name>
    <dbReference type="NCBI Taxonomy" id="1213861"/>
    <lineage>
        <taxon>Bacteria</taxon>
        <taxon>Bacillati</taxon>
        <taxon>Actinomycetota</taxon>
        <taxon>Actinomycetes</taxon>
        <taxon>Pseudonocardiales</taxon>
        <taxon>Pseudonocardiaceae</taxon>
        <taxon>Actinocrispum</taxon>
    </lineage>
</organism>
<keyword evidence="2" id="KW-1185">Reference proteome</keyword>
<sequence length="132" mass="14621">MIEIPTFELASYQRAVRTVLAHPVITETYPDPDSLPLVRRWATELRSDLADAFGYRLELSPSTARLLRVMDGLDPTQPARTQTDRPFDRRRYAYLALTLAALGRSGTQIALSELADAVAADATRGPVHRAGQ</sequence>
<proteinExistence type="predicted"/>
<evidence type="ECO:0000313" key="1">
    <source>
        <dbReference type="EMBL" id="TCO63005.1"/>
    </source>
</evidence>
<dbReference type="Proteomes" id="UP000295680">
    <property type="component" value="Unassembled WGS sequence"/>
</dbReference>
<reference evidence="1 2" key="1">
    <citation type="submission" date="2019-03" db="EMBL/GenBank/DDBJ databases">
        <title>Genomic Encyclopedia of Type Strains, Phase IV (KMG-IV): sequencing the most valuable type-strain genomes for metagenomic binning, comparative biology and taxonomic classification.</title>
        <authorList>
            <person name="Goeker M."/>
        </authorList>
    </citation>
    <scope>NUCLEOTIDE SEQUENCE [LARGE SCALE GENOMIC DNA]</scope>
    <source>
        <strain evidence="1 2">DSM 45934</strain>
    </source>
</reference>
<accession>A0A4R2K9C3</accession>
<dbReference type="EMBL" id="SLWS01000002">
    <property type="protein sequence ID" value="TCO63005.1"/>
    <property type="molecule type" value="Genomic_DNA"/>
</dbReference>
<dbReference type="AlphaFoldDB" id="A0A4R2K9C3"/>
<name>A0A4R2K9C3_9PSEU</name>
<dbReference type="Pfam" id="PF09661">
    <property type="entry name" value="DUF2398"/>
    <property type="match status" value="1"/>
</dbReference>
<comment type="caution">
    <text evidence="1">The sequence shown here is derived from an EMBL/GenBank/DDBJ whole genome shotgun (WGS) entry which is preliminary data.</text>
</comment>
<gene>
    <name evidence="1" type="ORF">EV192_1021149</name>
</gene>
<evidence type="ECO:0000313" key="2">
    <source>
        <dbReference type="Proteomes" id="UP000295680"/>
    </source>
</evidence>
<protein>
    <submittedName>
        <fullName evidence="1">Uncharacterized protein (TIGR02678 family)</fullName>
    </submittedName>
</protein>